<gene>
    <name evidence="8" type="ORF">SI7747_08010143</name>
</gene>
<dbReference type="InterPro" id="IPR050551">
    <property type="entry name" value="Fructan_Metab_Enzymes"/>
</dbReference>
<dbReference type="Proteomes" id="UP001189122">
    <property type="component" value="Unassembled WGS sequence"/>
</dbReference>
<dbReference type="PANTHER" id="PTHR31953">
    <property type="entry name" value="BETA-FRUCTOFURANOSIDASE, INSOLUBLE ISOENZYME CWINV1-RELATED"/>
    <property type="match status" value="1"/>
</dbReference>
<dbReference type="Gene3D" id="2.115.10.20">
    <property type="entry name" value="Glycosyl hydrolase domain, family 43"/>
    <property type="match status" value="1"/>
</dbReference>
<dbReference type="SUPFAM" id="SSF49899">
    <property type="entry name" value="Concanavalin A-like lectins/glucanases"/>
    <property type="match status" value="1"/>
</dbReference>
<evidence type="ECO:0000256" key="4">
    <source>
        <dbReference type="ARBA" id="ARBA00023295"/>
    </source>
</evidence>
<keyword evidence="2 5" id="KW-0378">Hydrolase</keyword>
<feature type="domain" description="Glycosyl hydrolase family 32 N-terminal" evidence="6">
    <location>
        <begin position="1"/>
        <end position="106"/>
    </location>
</feature>
<evidence type="ECO:0000256" key="2">
    <source>
        <dbReference type="ARBA" id="ARBA00022801"/>
    </source>
</evidence>
<dbReference type="SMART" id="SM00640">
    <property type="entry name" value="Glyco_32"/>
    <property type="match status" value="1"/>
</dbReference>
<dbReference type="InterPro" id="IPR001362">
    <property type="entry name" value="Glyco_hydro_32"/>
</dbReference>
<feature type="domain" description="Glycosyl hydrolase family 32 C-terminal" evidence="7">
    <location>
        <begin position="131"/>
        <end position="258"/>
    </location>
</feature>
<protein>
    <submittedName>
        <fullName evidence="8">Uncharacterized protein</fullName>
    </submittedName>
</protein>
<dbReference type="SUPFAM" id="SSF75005">
    <property type="entry name" value="Arabinanase/levansucrase/invertase"/>
    <property type="match status" value="1"/>
</dbReference>
<dbReference type="InterPro" id="IPR023296">
    <property type="entry name" value="Glyco_hydro_beta-prop_sf"/>
</dbReference>
<dbReference type="InterPro" id="IPR013189">
    <property type="entry name" value="Glyco_hydro_32_C"/>
</dbReference>
<keyword evidence="4 5" id="KW-0326">Glycosidase</keyword>
<keyword evidence="9" id="KW-1185">Reference proteome</keyword>
<dbReference type="Pfam" id="PF00251">
    <property type="entry name" value="Glyco_hydro_32N"/>
    <property type="match status" value="1"/>
</dbReference>
<evidence type="ECO:0000259" key="7">
    <source>
        <dbReference type="Pfam" id="PF08244"/>
    </source>
</evidence>
<dbReference type="AlphaFoldDB" id="A0A7I8J0J0"/>
<dbReference type="GO" id="GO:0005975">
    <property type="term" value="P:carbohydrate metabolic process"/>
    <property type="evidence" value="ECO:0007669"/>
    <property type="project" value="InterPro"/>
</dbReference>
<evidence type="ECO:0000313" key="9">
    <source>
        <dbReference type="Proteomes" id="UP001189122"/>
    </source>
</evidence>
<sequence>MWECPDFFPVARRGRNGLDTSAAGPALKHVMKVSLDLTRFEYYTLGSYSPEKIDLLRSGGATEDPVGWSNESDSVADDVAKNWAGIQTIPRAVWLDNGGRQLVQWPVQELEKLRGRRWKDAQELCKKKGADVAGGVGPFGLWVLASGDLSERTAVFFRVFKGKEKHVVLLCHDDSSSTSRAGVWKPSFAGFVDVDIQKDRKISLRSLIDASVVESFGAGGKTCITSRVYPVHAVGGAAHLHAFNNGAAAVKISLLRAWQMGTPNMNQPTEP</sequence>
<proteinExistence type="inferred from homology"/>
<evidence type="ECO:0000313" key="8">
    <source>
        <dbReference type="EMBL" id="CAA2624301.1"/>
    </source>
</evidence>
<dbReference type="InterPro" id="IPR013148">
    <property type="entry name" value="Glyco_hydro_32_N"/>
</dbReference>
<keyword evidence="3" id="KW-0325">Glycoprotein</keyword>
<dbReference type="InterPro" id="IPR013320">
    <property type="entry name" value="ConA-like_dom_sf"/>
</dbReference>
<accession>A0A7I8J0J0</accession>
<comment type="similarity">
    <text evidence="1 5">Belongs to the glycosyl hydrolase 32 family.</text>
</comment>
<evidence type="ECO:0000256" key="5">
    <source>
        <dbReference type="RuleBase" id="RU362110"/>
    </source>
</evidence>
<dbReference type="EMBL" id="CACRZD030000008">
    <property type="protein sequence ID" value="CAA6663754.1"/>
    <property type="molecule type" value="Genomic_DNA"/>
</dbReference>
<evidence type="ECO:0000256" key="1">
    <source>
        <dbReference type="ARBA" id="ARBA00009902"/>
    </source>
</evidence>
<evidence type="ECO:0000256" key="3">
    <source>
        <dbReference type="ARBA" id="ARBA00023180"/>
    </source>
</evidence>
<dbReference type="GO" id="GO:0004553">
    <property type="term" value="F:hydrolase activity, hydrolyzing O-glycosyl compounds"/>
    <property type="evidence" value="ECO:0007669"/>
    <property type="project" value="InterPro"/>
</dbReference>
<name>A0A7I8J0J0_SPIIN</name>
<dbReference type="EMBL" id="LR743595">
    <property type="protein sequence ID" value="CAA2624301.1"/>
    <property type="molecule type" value="Genomic_DNA"/>
</dbReference>
<dbReference type="Gene3D" id="2.60.120.560">
    <property type="entry name" value="Exo-inulinase, domain 1"/>
    <property type="match status" value="1"/>
</dbReference>
<organism evidence="8">
    <name type="scientific">Spirodela intermedia</name>
    <name type="common">Intermediate duckweed</name>
    <dbReference type="NCBI Taxonomy" id="51605"/>
    <lineage>
        <taxon>Eukaryota</taxon>
        <taxon>Viridiplantae</taxon>
        <taxon>Streptophyta</taxon>
        <taxon>Embryophyta</taxon>
        <taxon>Tracheophyta</taxon>
        <taxon>Spermatophyta</taxon>
        <taxon>Magnoliopsida</taxon>
        <taxon>Liliopsida</taxon>
        <taxon>Araceae</taxon>
        <taxon>Lemnoideae</taxon>
        <taxon>Spirodela</taxon>
    </lineage>
</organism>
<evidence type="ECO:0000259" key="6">
    <source>
        <dbReference type="Pfam" id="PF00251"/>
    </source>
</evidence>
<reference evidence="8 9" key="1">
    <citation type="submission" date="2019-12" db="EMBL/GenBank/DDBJ databases">
        <authorList>
            <person name="Scholz U."/>
            <person name="Mascher M."/>
            <person name="Fiebig A."/>
        </authorList>
    </citation>
    <scope>NUCLEOTIDE SEQUENCE</scope>
</reference>
<dbReference type="Pfam" id="PF08244">
    <property type="entry name" value="Glyco_hydro_32C"/>
    <property type="match status" value="1"/>
</dbReference>